<keyword evidence="3" id="KW-0964">Secreted</keyword>
<keyword evidence="7" id="KW-1015">Disulfide bond</keyword>
<dbReference type="GO" id="GO:0045087">
    <property type="term" value="P:innate immune response"/>
    <property type="evidence" value="ECO:0007669"/>
    <property type="project" value="TreeGrafter"/>
</dbReference>
<dbReference type="InterPro" id="IPR001759">
    <property type="entry name" value="PTX_dom"/>
</dbReference>
<evidence type="ECO:0000256" key="6">
    <source>
        <dbReference type="ARBA" id="ARBA00022837"/>
    </source>
</evidence>
<dbReference type="PROSITE" id="PS51828">
    <property type="entry name" value="PTX_2"/>
    <property type="match status" value="1"/>
</dbReference>
<dbReference type="Ensembl" id="ENSSPUT00000011221.1">
    <property type="protein sequence ID" value="ENSSPUP00000010514.1"/>
    <property type="gene ID" value="ENSSPUG00000008124.1"/>
</dbReference>
<dbReference type="GO" id="GO:0006953">
    <property type="term" value="P:acute-phase response"/>
    <property type="evidence" value="ECO:0007669"/>
    <property type="project" value="UniProtKB-KW"/>
</dbReference>
<comment type="subcellular location">
    <subcellularLocation>
        <location evidence="1 10">Secreted</location>
    </subcellularLocation>
</comment>
<dbReference type="GeneTree" id="ENSGT01100000263515"/>
<comment type="caution">
    <text evidence="9">Lacks conserved residue(s) required for the propagation of feature annotation.</text>
</comment>
<keyword evidence="2" id="KW-0011">Acute phase</keyword>
<dbReference type="Proteomes" id="UP000694392">
    <property type="component" value="Unplaced"/>
</dbReference>
<dbReference type="GO" id="GO:0001849">
    <property type="term" value="F:complement component C1q complex binding"/>
    <property type="evidence" value="ECO:0007669"/>
    <property type="project" value="TreeGrafter"/>
</dbReference>
<evidence type="ECO:0000256" key="3">
    <source>
        <dbReference type="ARBA" id="ARBA00022525"/>
    </source>
</evidence>
<feature type="chain" id="PRO_5034627577" description="Pentraxin family member" evidence="10">
    <location>
        <begin position="20"/>
        <end position="232"/>
    </location>
</feature>
<evidence type="ECO:0000256" key="9">
    <source>
        <dbReference type="PROSITE-ProRule" id="PRU01172"/>
    </source>
</evidence>
<evidence type="ECO:0000256" key="8">
    <source>
        <dbReference type="ARBA" id="ARBA00038102"/>
    </source>
</evidence>
<evidence type="ECO:0000313" key="12">
    <source>
        <dbReference type="Ensembl" id="ENSSPUP00000010514.1"/>
    </source>
</evidence>
<dbReference type="GO" id="GO:0005615">
    <property type="term" value="C:extracellular space"/>
    <property type="evidence" value="ECO:0007669"/>
    <property type="project" value="TreeGrafter"/>
</dbReference>
<keyword evidence="6 10" id="KW-0106">Calcium</keyword>
<reference evidence="12" key="2">
    <citation type="submission" date="2025-09" db="UniProtKB">
        <authorList>
            <consortium name="Ensembl"/>
        </authorList>
    </citation>
    <scope>IDENTIFICATION</scope>
</reference>
<dbReference type="AlphaFoldDB" id="A0A8D0L5N0"/>
<comment type="subunit">
    <text evidence="10">Homopentamer. Pentaxin (or pentraxin) have a discoid arrangement of 5 non-covalently bound subunits.</text>
</comment>
<dbReference type="OMA" id="QDQDTMG"/>
<evidence type="ECO:0000256" key="5">
    <source>
        <dbReference type="ARBA" id="ARBA00022729"/>
    </source>
</evidence>
<dbReference type="InterPro" id="IPR030476">
    <property type="entry name" value="Pentaxin_CS"/>
</dbReference>
<comment type="similarity">
    <text evidence="8 10">Belongs to the pentraxin family.</text>
</comment>
<evidence type="ECO:0000259" key="11">
    <source>
        <dbReference type="PROSITE" id="PS51828"/>
    </source>
</evidence>
<feature type="signal peptide" evidence="10">
    <location>
        <begin position="1"/>
        <end position="19"/>
    </location>
</feature>
<accession>A0A8D0L5N0</accession>
<organism evidence="12 13">
    <name type="scientific">Sphenodon punctatus</name>
    <name type="common">Tuatara</name>
    <name type="synonym">Hatteria punctata</name>
    <dbReference type="NCBI Taxonomy" id="8508"/>
    <lineage>
        <taxon>Eukaryota</taxon>
        <taxon>Metazoa</taxon>
        <taxon>Chordata</taxon>
        <taxon>Craniata</taxon>
        <taxon>Vertebrata</taxon>
        <taxon>Euteleostomi</taxon>
        <taxon>Lepidosauria</taxon>
        <taxon>Sphenodontia</taxon>
        <taxon>Sphenodontidae</taxon>
        <taxon>Sphenodon</taxon>
    </lineage>
</organism>
<feature type="domain" description="Pentraxin (PTX)" evidence="11">
    <location>
        <begin position="24"/>
        <end position="230"/>
    </location>
</feature>
<dbReference type="PANTHER" id="PTHR45869">
    <property type="entry name" value="C-REACTIVE PROTEIN-RELATED"/>
    <property type="match status" value="1"/>
</dbReference>
<keyword evidence="13" id="KW-1185">Reference proteome</keyword>
<proteinExistence type="inferred from homology"/>
<dbReference type="GO" id="GO:0046872">
    <property type="term" value="F:metal ion binding"/>
    <property type="evidence" value="ECO:0007669"/>
    <property type="project" value="UniProtKB-KW"/>
</dbReference>
<evidence type="ECO:0000256" key="7">
    <source>
        <dbReference type="ARBA" id="ARBA00023157"/>
    </source>
</evidence>
<dbReference type="PRINTS" id="PR00895">
    <property type="entry name" value="PENTAXIN"/>
</dbReference>
<evidence type="ECO:0000256" key="2">
    <source>
        <dbReference type="ARBA" id="ARBA00022486"/>
    </source>
</evidence>
<sequence>MDWMHLCLLILASLSGTFTQENLHGKVFIFPKASKTAYVILKARPEQPLQNFTICLRAATDLTRAHSLFSYAAKTKDNELLLFKRKPGEYALYIGGETATFMVPEKDSSYATTRTGWDHICASWESATGIAEFWVNGYPLARKGLKMGYSITAEPFIVLGQEQDSYGGGFDVSQSFVGEIADVYMWARILSPDEISLVVSNSILSNYLINWRALSYEIKDYVVIKPSLLHVY</sequence>
<evidence type="ECO:0000313" key="13">
    <source>
        <dbReference type="Proteomes" id="UP000694392"/>
    </source>
</evidence>
<dbReference type="SMART" id="SM00159">
    <property type="entry name" value="PTX"/>
    <property type="match status" value="1"/>
</dbReference>
<dbReference type="FunFam" id="2.60.120.200:FF:000070">
    <property type="entry name" value="Serum amyloid P-component"/>
    <property type="match status" value="1"/>
</dbReference>
<dbReference type="Pfam" id="PF00354">
    <property type="entry name" value="Pentaxin"/>
    <property type="match status" value="1"/>
</dbReference>
<evidence type="ECO:0000256" key="4">
    <source>
        <dbReference type="ARBA" id="ARBA00022723"/>
    </source>
</evidence>
<keyword evidence="4 10" id="KW-0479">Metal-binding</keyword>
<reference evidence="12" key="1">
    <citation type="submission" date="2025-08" db="UniProtKB">
        <authorList>
            <consortium name="Ensembl"/>
        </authorList>
    </citation>
    <scope>IDENTIFICATION</scope>
</reference>
<dbReference type="InterPro" id="IPR051005">
    <property type="entry name" value="Pentraxin_domain"/>
</dbReference>
<comment type="cofactor">
    <cofactor evidence="10">
        <name>Ca(2+)</name>
        <dbReference type="ChEBI" id="CHEBI:29108"/>
    </cofactor>
    <text evidence="10">Binds 2 calcium ions per subunit.</text>
</comment>
<dbReference type="SUPFAM" id="SSF49899">
    <property type="entry name" value="Concanavalin A-like lectins/glucanases"/>
    <property type="match status" value="1"/>
</dbReference>
<protein>
    <recommendedName>
        <fullName evidence="10">Pentraxin family member</fullName>
    </recommendedName>
</protein>
<evidence type="ECO:0000256" key="1">
    <source>
        <dbReference type="ARBA" id="ARBA00004613"/>
    </source>
</evidence>
<name>A0A8D0L5N0_SPHPU</name>
<dbReference type="Gene3D" id="2.60.120.200">
    <property type="match status" value="1"/>
</dbReference>
<dbReference type="PROSITE" id="PS00289">
    <property type="entry name" value="PTX_1"/>
    <property type="match status" value="1"/>
</dbReference>
<evidence type="ECO:0000256" key="10">
    <source>
        <dbReference type="RuleBase" id="RU362112"/>
    </source>
</evidence>
<keyword evidence="5 10" id="KW-0732">Signal</keyword>
<dbReference type="InterPro" id="IPR013320">
    <property type="entry name" value="ConA-like_dom_sf"/>
</dbReference>
<dbReference type="CDD" id="cd00152">
    <property type="entry name" value="PTX"/>
    <property type="match status" value="1"/>
</dbReference>
<dbReference type="PANTHER" id="PTHR45869:SF7">
    <property type="entry name" value="C-REACTIVE PROTEIN"/>
    <property type="match status" value="1"/>
</dbReference>